<dbReference type="InterPro" id="IPR052741">
    <property type="entry name" value="Mitochondrial_HTD2"/>
</dbReference>
<evidence type="ECO:0000313" key="3">
    <source>
        <dbReference type="Proteomes" id="UP001604043"/>
    </source>
</evidence>
<dbReference type="SUPFAM" id="SSF54637">
    <property type="entry name" value="Thioesterase/thiol ester dehydrase-isomerase"/>
    <property type="match status" value="2"/>
</dbReference>
<comment type="caution">
    <text evidence="2">The sequence shown here is derived from an EMBL/GenBank/DDBJ whole genome shotgun (WGS) entry which is preliminary data.</text>
</comment>
<dbReference type="InterPro" id="IPR029069">
    <property type="entry name" value="HotDog_dom_sf"/>
</dbReference>
<organism evidence="2 3">
    <name type="scientific">Xanthobacter aminoxidans</name>
    <dbReference type="NCBI Taxonomy" id="186280"/>
    <lineage>
        <taxon>Bacteria</taxon>
        <taxon>Pseudomonadati</taxon>
        <taxon>Pseudomonadota</taxon>
        <taxon>Alphaproteobacteria</taxon>
        <taxon>Hyphomicrobiales</taxon>
        <taxon>Xanthobacteraceae</taxon>
        <taxon>Xanthobacter</taxon>
    </lineage>
</organism>
<gene>
    <name evidence="2" type="ORF">V5F30_24220</name>
</gene>
<dbReference type="RefSeq" id="WP_394010258.1">
    <property type="nucleotide sequence ID" value="NZ_JBAFUR010000010.1"/>
</dbReference>
<evidence type="ECO:0000259" key="1">
    <source>
        <dbReference type="Pfam" id="PF13452"/>
    </source>
</evidence>
<proteinExistence type="predicted"/>
<feature type="domain" description="FAS1-like dehydratase" evidence="1">
    <location>
        <begin position="46"/>
        <end position="144"/>
    </location>
</feature>
<dbReference type="PANTHER" id="PTHR28152">
    <property type="entry name" value="HYDROXYACYL-THIOESTER DEHYDRATASE TYPE 2, MITOCHONDRIAL"/>
    <property type="match status" value="1"/>
</dbReference>
<name>A0ABW6ZNB1_9HYPH</name>
<keyword evidence="3" id="KW-1185">Reference proteome</keyword>
<reference evidence="2 3" key="1">
    <citation type="submission" date="2024-02" db="EMBL/GenBank/DDBJ databases">
        <title>Expansion and revision of Xanthobacter and proposal of Roseixanthobacter gen. nov.</title>
        <authorList>
            <person name="Soltysiak M.P.M."/>
            <person name="Jalihal A."/>
            <person name="Ory A."/>
            <person name="Chrisophersen C."/>
            <person name="Lee A.D."/>
            <person name="Boulton J."/>
            <person name="Springer M."/>
        </authorList>
    </citation>
    <scope>NUCLEOTIDE SEQUENCE [LARGE SCALE GENOMIC DNA]</scope>
    <source>
        <strain evidence="2 3">CB5</strain>
    </source>
</reference>
<protein>
    <submittedName>
        <fullName evidence="2">MaoC family dehydratase N-terminal domain-containing protein</fullName>
    </submittedName>
</protein>
<dbReference type="InterPro" id="IPR039569">
    <property type="entry name" value="FAS1-like_DH_region"/>
</dbReference>
<dbReference type="PANTHER" id="PTHR28152:SF1">
    <property type="entry name" value="HYDROXYACYL-THIOESTER DEHYDRATASE TYPE 2, MITOCHONDRIAL"/>
    <property type="match status" value="1"/>
</dbReference>
<accession>A0ABW6ZNB1</accession>
<dbReference type="Gene3D" id="3.10.129.10">
    <property type="entry name" value="Hotdog Thioesterase"/>
    <property type="match status" value="2"/>
</dbReference>
<dbReference type="Proteomes" id="UP001604043">
    <property type="component" value="Unassembled WGS sequence"/>
</dbReference>
<dbReference type="EMBL" id="JBAFUR010000010">
    <property type="protein sequence ID" value="MFG1255338.1"/>
    <property type="molecule type" value="Genomic_DNA"/>
</dbReference>
<dbReference type="Pfam" id="PF13452">
    <property type="entry name" value="FAS1_DH_region"/>
    <property type="match status" value="1"/>
</dbReference>
<sequence length="284" mass="30480">MTDVRQLDLALLRSWIGREETAEEVVTHALAERFRATFDEGRGTAEASATAPRMLHWCLAPPAVPMGELGADGHPARGGFLPPVPLPRRMWAGGDLVFHGEILAGDAVRRISRIADVSVKEGRSGLLCFVTVCHEVSANGRAVLSETQEIVYRDHPAADAGPARGGAPAAEGEHRRSIDPSAVLLFRYSALTFNGHRIHYDLPYATRTEGYPGLVVQGPLQATLLARFAEQIHGAPPSRFSFRGLAPAYSGTPLVLHAQSEDGGLKLWSAVPGGPVSMSARADW</sequence>
<evidence type="ECO:0000313" key="2">
    <source>
        <dbReference type="EMBL" id="MFG1255338.1"/>
    </source>
</evidence>